<protein>
    <submittedName>
        <fullName evidence="1">Uncharacterized protein</fullName>
    </submittedName>
</protein>
<dbReference type="InterPro" id="IPR011101">
    <property type="entry name" value="DUF5131"/>
</dbReference>
<proteinExistence type="predicted"/>
<accession>A0A170TDX6</accession>
<evidence type="ECO:0000313" key="2">
    <source>
        <dbReference type="Proteomes" id="UP000182631"/>
    </source>
</evidence>
<keyword evidence="2" id="KW-1185">Reference proteome</keyword>
<dbReference type="Proteomes" id="UP000182631">
    <property type="component" value="Unassembled WGS sequence"/>
</dbReference>
<dbReference type="Pfam" id="PF07505">
    <property type="entry name" value="DUF5131"/>
    <property type="match status" value="1"/>
</dbReference>
<name>A0A170TDX6_9SYNE</name>
<sequence>MQEYLRGRYGDRLAPPHIWCGVSVEDRTVRSRIRHLSMAPAAVRFLSLEPLLESPGAIDLEGIS</sequence>
<reference evidence="2" key="1">
    <citation type="submission" date="2016-02" db="EMBL/GenBank/DDBJ databases">
        <authorList>
            <person name="liu f."/>
        </authorList>
    </citation>
    <scope>NUCLEOTIDE SEQUENCE [LARGE SCALE GENOMIC DNA]</scope>
</reference>
<dbReference type="AlphaFoldDB" id="A0A170TDX6"/>
<evidence type="ECO:0000313" key="1">
    <source>
        <dbReference type="EMBL" id="CZB21264.1"/>
    </source>
</evidence>
<dbReference type="EMBL" id="FITM01000150">
    <property type="protein sequence ID" value="CZB21264.1"/>
    <property type="molecule type" value="Genomic_DNA"/>
</dbReference>
<gene>
    <name evidence="1" type="ORF">FLM9_1405</name>
</gene>
<organism evidence="1 2">
    <name type="scientific">Candidatus Synechococcus spongiarum</name>
    <dbReference type="NCBI Taxonomy" id="431041"/>
    <lineage>
        <taxon>Bacteria</taxon>
        <taxon>Bacillati</taxon>
        <taxon>Cyanobacteriota</taxon>
        <taxon>Cyanophyceae</taxon>
        <taxon>Synechococcales</taxon>
        <taxon>Synechococcaceae</taxon>
        <taxon>Synechococcus</taxon>
    </lineage>
</organism>